<reference evidence="1 2" key="1">
    <citation type="submission" date="2018-10" db="EMBL/GenBank/DDBJ databases">
        <title>Rhizobium etli, R. leguminosarum and a new Rhizobium genospecies from Phaseolus dumosus.</title>
        <authorList>
            <person name="Ramirez-Puebla S.T."/>
            <person name="Rogel-Hernandez M.A."/>
            <person name="Guerrero G."/>
            <person name="Ormeno-Orrillo E."/>
            <person name="Martinez-Romero J.C."/>
            <person name="Negrete-Yankelevich S."/>
            <person name="Martinez-Romero E."/>
        </authorList>
    </citation>
    <scope>NUCLEOTIDE SEQUENCE [LARGE SCALE GENOMIC DNA]</scope>
    <source>
        <strain evidence="1 2">CCGE525</strain>
        <plasmid evidence="2">prccge525b</plasmid>
    </source>
</reference>
<accession>A0A387G7X1</accession>
<dbReference type="Proteomes" id="UP000282195">
    <property type="component" value="Plasmid pRCCGE525b"/>
</dbReference>
<keyword evidence="2" id="KW-1185">Reference proteome</keyword>
<dbReference type="AlphaFoldDB" id="A0A387G7X1"/>
<dbReference type="Gene3D" id="6.10.250.730">
    <property type="match status" value="1"/>
</dbReference>
<protein>
    <submittedName>
        <fullName evidence="1">DUF982 domain-containing protein</fullName>
    </submittedName>
</protein>
<gene>
    <name evidence="1" type="ORF">CCGE525_34590</name>
</gene>
<dbReference type="KEGG" id="rjg:CCGE525_34590"/>
<name>A0A387G7X1_9HYPH</name>
<evidence type="ECO:0000313" key="1">
    <source>
        <dbReference type="EMBL" id="AYG63962.1"/>
    </source>
</evidence>
<dbReference type="EMBL" id="CP032696">
    <property type="protein sequence ID" value="AYG63962.1"/>
    <property type="molecule type" value="Genomic_DNA"/>
</dbReference>
<dbReference type="RefSeq" id="WP_120708859.1">
    <property type="nucleotide sequence ID" value="NZ_CP032696.1"/>
</dbReference>
<keyword evidence="1" id="KW-0614">Plasmid</keyword>
<sequence>MPVNDVSWTRPITIRLQSGLERTFAGVYDALDFLENEWPLRFGERHQRAVKTCRGALNGTVAAVIAREAFMDACLEAGMTAGMAPLKVKQNTHPARTARLALIRI</sequence>
<geneLocation type="plasmid" evidence="2">
    <name>prccge525b</name>
</geneLocation>
<dbReference type="OrthoDB" id="8420210at2"/>
<evidence type="ECO:0000313" key="2">
    <source>
        <dbReference type="Proteomes" id="UP000282195"/>
    </source>
</evidence>
<dbReference type="Pfam" id="PF06169">
    <property type="entry name" value="DUF982"/>
    <property type="match status" value="1"/>
</dbReference>
<proteinExistence type="predicted"/>
<organism evidence="1 2">
    <name type="scientific">Rhizobium jaguaris</name>
    <dbReference type="NCBI Taxonomy" id="1312183"/>
    <lineage>
        <taxon>Bacteria</taxon>
        <taxon>Pseudomonadati</taxon>
        <taxon>Pseudomonadota</taxon>
        <taxon>Alphaproteobacteria</taxon>
        <taxon>Hyphomicrobiales</taxon>
        <taxon>Rhizobiaceae</taxon>
        <taxon>Rhizobium/Agrobacterium group</taxon>
        <taxon>Rhizobium</taxon>
    </lineage>
</organism>
<dbReference type="InterPro" id="IPR010385">
    <property type="entry name" value="DUF982"/>
</dbReference>